<dbReference type="InterPro" id="IPR036890">
    <property type="entry name" value="HATPase_C_sf"/>
</dbReference>
<dbReference type="InterPro" id="IPR001789">
    <property type="entry name" value="Sig_transdc_resp-reg_receiver"/>
</dbReference>
<dbReference type="SUPFAM" id="SSF52172">
    <property type="entry name" value="CheY-like"/>
    <property type="match status" value="3"/>
</dbReference>
<dbReference type="Pfam" id="PF00072">
    <property type="entry name" value="Response_reg"/>
    <property type="match status" value="3"/>
</dbReference>
<dbReference type="Pfam" id="PF13185">
    <property type="entry name" value="GAF_2"/>
    <property type="match status" value="1"/>
</dbReference>
<feature type="coiled-coil region" evidence="9">
    <location>
        <begin position="434"/>
        <end position="510"/>
    </location>
</feature>
<dbReference type="CDD" id="cd17546">
    <property type="entry name" value="REC_hyHK_CKI1_RcsC-like"/>
    <property type="match status" value="1"/>
</dbReference>
<dbReference type="CDD" id="cd19410">
    <property type="entry name" value="HK9-like_sensor"/>
    <property type="match status" value="1"/>
</dbReference>
<dbReference type="SUPFAM" id="SSF158472">
    <property type="entry name" value="HAMP domain-like"/>
    <property type="match status" value="1"/>
</dbReference>
<protein>
    <recommendedName>
        <fullName evidence="3">histidine kinase</fullName>
        <ecNumber evidence="3">2.7.13.3</ecNumber>
    </recommendedName>
</protein>
<feature type="transmembrane region" description="Helical" evidence="10">
    <location>
        <begin position="12"/>
        <end position="31"/>
    </location>
</feature>
<dbReference type="InterPro" id="IPR007891">
    <property type="entry name" value="CHASE3"/>
</dbReference>
<dbReference type="PROSITE" id="PS50885">
    <property type="entry name" value="HAMP"/>
    <property type="match status" value="1"/>
</dbReference>
<gene>
    <name evidence="14" type="ORF">SAMN05444266_10636</name>
</gene>
<dbReference type="InterPro" id="IPR003660">
    <property type="entry name" value="HAMP_dom"/>
</dbReference>
<dbReference type="Pfam" id="PF00672">
    <property type="entry name" value="HAMP"/>
    <property type="match status" value="1"/>
</dbReference>
<comment type="catalytic activity">
    <reaction evidence="1">
        <text>ATP + protein L-histidine = ADP + protein N-phospho-L-histidine.</text>
        <dbReference type="EC" id="2.7.13.3"/>
    </reaction>
</comment>
<dbReference type="GO" id="GO:0016020">
    <property type="term" value="C:membrane"/>
    <property type="evidence" value="ECO:0007669"/>
    <property type="project" value="UniProtKB-SubCell"/>
</dbReference>
<dbReference type="OrthoDB" id="9811889at2"/>
<evidence type="ECO:0000256" key="1">
    <source>
        <dbReference type="ARBA" id="ARBA00000085"/>
    </source>
</evidence>
<dbReference type="PANTHER" id="PTHR45339:SF1">
    <property type="entry name" value="HYBRID SIGNAL TRANSDUCTION HISTIDINE KINASE J"/>
    <property type="match status" value="1"/>
</dbReference>
<evidence type="ECO:0000313" key="15">
    <source>
        <dbReference type="Proteomes" id="UP000184420"/>
    </source>
</evidence>
<dbReference type="SMART" id="SM00065">
    <property type="entry name" value="GAF"/>
    <property type="match status" value="1"/>
</dbReference>
<keyword evidence="9" id="KW-0175">Coiled coil</keyword>
<feature type="domain" description="Response regulatory" evidence="12">
    <location>
        <begin position="811"/>
        <end position="924"/>
    </location>
</feature>
<evidence type="ECO:0000256" key="6">
    <source>
        <dbReference type="ARBA" id="ARBA00022777"/>
    </source>
</evidence>
<dbReference type="EMBL" id="FRBL01000006">
    <property type="protein sequence ID" value="SHM00319.1"/>
    <property type="molecule type" value="Genomic_DNA"/>
</dbReference>
<dbReference type="SMART" id="SM00387">
    <property type="entry name" value="HATPase_c"/>
    <property type="match status" value="1"/>
</dbReference>
<feature type="modified residue" description="4-aspartylphosphate" evidence="8">
    <location>
        <position position="982"/>
    </location>
</feature>
<evidence type="ECO:0000259" key="13">
    <source>
        <dbReference type="PROSITE" id="PS50885"/>
    </source>
</evidence>
<keyword evidence="7" id="KW-0902">Two-component regulatory system</keyword>
<dbReference type="Pfam" id="PF02518">
    <property type="entry name" value="HATPase_c"/>
    <property type="match status" value="1"/>
</dbReference>
<dbReference type="STRING" id="1419482.SAMN05444266_10636"/>
<keyword evidence="10" id="KW-0472">Membrane</keyword>
<feature type="domain" description="HAMP" evidence="13">
    <location>
        <begin position="220"/>
        <end position="272"/>
    </location>
</feature>
<evidence type="ECO:0000256" key="4">
    <source>
        <dbReference type="ARBA" id="ARBA00022553"/>
    </source>
</evidence>
<dbReference type="InterPro" id="IPR029016">
    <property type="entry name" value="GAF-like_dom_sf"/>
</dbReference>
<dbReference type="InterPro" id="IPR004358">
    <property type="entry name" value="Sig_transdc_His_kin-like_C"/>
</dbReference>
<dbReference type="CDD" id="cd00082">
    <property type="entry name" value="HisKA"/>
    <property type="match status" value="1"/>
</dbReference>
<dbReference type="Gene3D" id="3.40.50.2300">
    <property type="match status" value="3"/>
</dbReference>
<keyword evidence="4 8" id="KW-0597">Phosphoprotein</keyword>
<keyword evidence="6 14" id="KW-0418">Kinase</keyword>
<evidence type="ECO:0000256" key="3">
    <source>
        <dbReference type="ARBA" id="ARBA00012438"/>
    </source>
</evidence>
<keyword evidence="15" id="KW-1185">Reference proteome</keyword>
<dbReference type="Gene3D" id="6.10.340.10">
    <property type="match status" value="1"/>
</dbReference>
<evidence type="ECO:0000256" key="10">
    <source>
        <dbReference type="SAM" id="Phobius"/>
    </source>
</evidence>
<evidence type="ECO:0000313" key="14">
    <source>
        <dbReference type="EMBL" id="SHM00319.1"/>
    </source>
</evidence>
<dbReference type="Gene3D" id="3.30.565.10">
    <property type="entry name" value="Histidine kinase-like ATPase, C-terminal domain"/>
    <property type="match status" value="1"/>
</dbReference>
<feature type="domain" description="Response regulatory" evidence="12">
    <location>
        <begin position="933"/>
        <end position="1049"/>
    </location>
</feature>
<dbReference type="SMART" id="SM00304">
    <property type="entry name" value="HAMP"/>
    <property type="match status" value="1"/>
</dbReference>
<sequence>MKASFKKNLIISYGTSLFLLVVSSVASFISIQNLMESQRMLNHTNTIITKLENVLSVLKDGETGQRGYLLSGNDDFLEPYLNASAKSNRLMDEVKSLTIDNPLQQRSVEQLREISNKRLVQLQKLIDDKRKGINPSVEDLELGKVQMDESRRIVQVMQDREQVLLHQRSGSVAKFAGYTTILLIIAGILSILVTVVSFLRVNSDFDRRAELQKELEDKDADISKRLNLIQGIADKISAGNYKIRVDDLGKDTLGAISNSLNRMAESLDKSFENLSQNEWLQAGIAALNEKLIGERNLDNLSFQALDYVTSYSQSQVGAIYLLRDEHTLVLTSSVGLNKNRSRQELRLGEGLAGQAAMAGREVVLSNIADAEMLVDYSAGSLRPKSVVAIPIYFERKMVGVIELASLYGYTKAGMDFLKAAAFNVGIAVNGALDHQRLQDLLAETQAQSEELQVQHSELENINEELEAQSQKLQASEEELRVQQEELQQANQELEERSRLLEERNELILERNLEIQSKAEALAQSTRYKSEFLANMSHELRTPLNSILLLSRLLSENHPGNLSNEQVEYADVIQSSGNGLLTLIDEILDLSKIESGKMQLEYNFVALDDIASEMRALFNPLAKDKHINFRIVLGEDLPNMIETDQLRLQQILRNLISNALKFTARGEVVLEISKSGDVISFSVKDTGIGIAQDKQRTIFEAFQQADGSTRRKYGGTGLGLSISRELAKLLGGEISLESQEGQGSTFTLTVPAHKVAGEQPHTDIFSIPEAATEILTARESQVSAAMEPKYIASHIPQPVPDDRDNIQPDDKVILVIEDDTNFANALLAYTRQNGYKCIVAVRGDEGVTLAQQFLPAGILLDIELPVKSGWEVMEELKSNVATRAIPVHVMSSHEVKIRSISRGAVDFINKPVAMDRLGEVFHKIEQALRNEPKKVLIVEENLKHARGLAYFLESFDIATEIKDTVGEGLQALNRSEVDCVILDMGIPAQGSYDVLEEVKKAPGFENVPIIIFTGKNLSHVEEFRIKQYADSIVLKTAHSYQRILDEVSLFLHLVEEKKKESSLVKNRRLGELTEVLKGKTVLIADDDVRNIFSLTKSLEAYGMKIVSAIDGKEALRQLEDNPQVDLILMDMMMPEMDGYESTRRIREKPGYKNLPIIAVTAKAMTGDREKCINAGASDYITKPVDVDQLISLLRVWLYE</sequence>
<dbReference type="EC" id="2.7.13.3" evidence="3"/>
<feature type="domain" description="Histidine kinase" evidence="11">
    <location>
        <begin position="534"/>
        <end position="753"/>
    </location>
</feature>
<dbReference type="PANTHER" id="PTHR45339">
    <property type="entry name" value="HYBRID SIGNAL TRANSDUCTION HISTIDINE KINASE J"/>
    <property type="match status" value="1"/>
</dbReference>
<dbReference type="SMART" id="SM00388">
    <property type="entry name" value="HisKA"/>
    <property type="match status" value="1"/>
</dbReference>
<dbReference type="PROSITE" id="PS50110">
    <property type="entry name" value="RESPONSE_REGULATORY"/>
    <property type="match status" value="3"/>
</dbReference>
<feature type="modified residue" description="4-aspartylphosphate" evidence="8">
    <location>
        <position position="860"/>
    </location>
</feature>
<dbReference type="InterPro" id="IPR011006">
    <property type="entry name" value="CheY-like_superfamily"/>
</dbReference>
<dbReference type="GO" id="GO:0000155">
    <property type="term" value="F:phosphorelay sensor kinase activity"/>
    <property type="evidence" value="ECO:0007669"/>
    <property type="project" value="InterPro"/>
</dbReference>
<dbReference type="InterPro" id="IPR036097">
    <property type="entry name" value="HisK_dim/P_sf"/>
</dbReference>
<dbReference type="PROSITE" id="PS50109">
    <property type="entry name" value="HIS_KIN"/>
    <property type="match status" value="1"/>
</dbReference>
<dbReference type="Gene3D" id="3.30.450.40">
    <property type="match status" value="1"/>
</dbReference>
<feature type="transmembrane region" description="Helical" evidence="10">
    <location>
        <begin position="175"/>
        <end position="199"/>
    </location>
</feature>
<evidence type="ECO:0000256" key="2">
    <source>
        <dbReference type="ARBA" id="ARBA00004370"/>
    </source>
</evidence>
<comment type="subcellular location">
    <subcellularLocation>
        <location evidence="2">Membrane</location>
    </subcellularLocation>
</comment>
<evidence type="ECO:0000256" key="7">
    <source>
        <dbReference type="ARBA" id="ARBA00023012"/>
    </source>
</evidence>
<dbReference type="CDD" id="cd16922">
    <property type="entry name" value="HATPase_EvgS-ArcB-TorS-like"/>
    <property type="match status" value="1"/>
</dbReference>
<dbReference type="AlphaFoldDB" id="A0A1M7F9D8"/>
<name>A0A1M7F9D8_9BACT</name>
<dbReference type="CDD" id="cd06225">
    <property type="entry name" value="HAMP"/>
    <property type="match status" value="1"/>
</dbReference>
<proteinExistence type="predicted"/>
<accession>A0A1M7F9D8</accession>
<evidence type="ECO:0000259" key="12">
    <source>
        <dbReference type="PROSITE" id="PS50110"/>
    </source>
</evidence>
<dbReference type="Proteomes" id="UP000184420">
    <property type="component" value="Unassembled WGS sequence"/>
</dbReference>
<dbReference type="SUPFAM" id="SSF55874">
    <property type="entry name" value="ATPase domain of HSP90 chaperone/DNA topoisomerase II/histidine kinase"/>
    <property type="match status" value="1"/>
</dbReference>
<organism evidence="14 15">
    <name type="scientific">Chitinophaga jiangningensis</name>
    <dbReference type="NCBI Taxonomy" id="1419482"/>
    <lineage>
        <taxon>Bacteria</taxon>
        <taxon>Pseudomonadati</taxon>
        <taxon>Bacteroidota</taxon>
        <taxon>Chitinophagia</taxon>
        <taxon>Chitinophagales</taxon>
        <taxon>Chitinophagaceae</taxon>
        <taxon>Chitinophaga</taxon>
    </lineage>
</organism>
<dbReference type="InterPro" id="IPR003661">
    <property type="entry name" value="HisK_dim/P_dom"/>
</dbReference>
<dbReference type="SUPFAM" id="SSF47384">
    <property type="entry name" value="Homodimeric domain of signal transducing histidine kinase"/>
    <property type="match status" value="1"/>
</dbReference>
<dbReference type="SMART" id="SM00448">
    <property type="entry name" value="REC"/>
    <property type="match status" value="3"/>
</dbReference>
<dbReference type="Pfam" id="PF00512">
    <property type="entry name" value="HisKA"/>
    <property type="match status" value="1"/>
</dbReference>
<dbReference type="Gene3D" id="1.10.287.130">
    <property type="match status" value="1"/>
</dbReference>
<evidence type="ECO:0000256" key="9">
    <source>
        <dbReference type="SAM" id="Coils"/>
    </source>
</evidence>
<dbReference type="FunFam" id="3.30.565.10:FF:000010">
    <property type="entry name" value="Sensor histidine kinase RcsC"/>
    <property type="match status" value="1"/>
</dbReference>
<evidence type="ECO:0000256" key="8">
    <source>
        <dbReference type="PROSITE-ProRule" id="PRU00169"/>
    </source>
</evidence>
<dbReference type="Pfam" id="PF05227">
    <property type="entry name" value="CHASE3"/>
    <property type="match status" value="1"/>
</dbReference>
<dbReference type="PRINTS" id="PR00344">
    <property type="entry name" value="BCTRLSENSOR"/>
</dbReference>
<evidence type="ECO:0000256" key="5">
    <source>
        <dbReference type="ARBA" id="ARBA00022679"/>
    </source>
</evidence>
<dbReference type="InterPro" id="IPR003594">
    <property type="entry name" value="HATPase_dom"/>
</dbReference>
<dbReference type="InterPro" id="IPR003018">
    <property type="entry name" value="GAF"/>
</dbReference>
<dbReference type="SUPFAM" id="SSF55781">
    <property type="entry name" value="GAF domain-like"/>
    <property type="match status" value="1"/>
</dbReference>
<evidence type="ECO:0000259" key="11">
    <source>
        <dbReference type="PROSITE" id="PS50109"/>
    </source>
</evidence>
<dbReference type="InterPro" id="IPR005467">
    <property type="entry name" value="His_kinase_dom"/>
</dbReference>
<feature type="domain" description="Response regulatory" evidence="12">
    <location>
        <begin position="1079"/>
        <end position="1196"/>
    </location>
</feature>
<dbReference type="RefSeq" id="WP_073082865.1">
    <property type="nucleotide sequence ID" value="NZ_FRBL01000006.1"/>
</dbReference>
<keyword evidence="5" id="KW-0808">Transferase</keyword>
<reference evidence="14 15" key="1">
    <citation type="submission" date="2016-11" db="EMBL/GenBank/DDBJ databases">
        <authorList>
            <person name="Jaros S."/>
            <person name="Januszkiewicz K."/>
            <person name="Wedrychowicz H."/>
        </authorList>
    </citation>
    <scope>NUCLEOTIDE SEQUENCE [LARGE SCALE GENOMIC DNA]</scope>
    <source>
        <strain evidence="14 15">DSM 27406</strain>
    </source>
</reference>
<feature type="modified residue" description="4-aspartylphosphate" evidence="8">
    <location>
        <position position="1129"/>
    </location>
</feature>
<keyword evidence="10" id="KW-0812">Transmembrane</keyword>
<keyword evidence="10" id="KW-1133">Transmembrane helix</keyword>